<evidence type="ECO:0000256" key="1">
    <source>
        <dbReference type="SAM" id="MobiDB-lite"/>
    </source>
</evidence>
<feature type="compositionally biased region" description="Basic and acidic residues" evidence="1">
    <location>
        <begin position="281"/>
        <end position="296"/>
    </location>
</feature>
<feature type="region of interest" description="Disordered" evidence="1">
    <location>
        <begin position="1"/>
        <end position="138"/>
    </location>
</feature>
<feature type="compositionally biased region" description="Low complexity" evidence="1">
    <location>
        <begin position="390"/>
        <end position="399"/>
    </location>
</feature>
<dbReference type="SUPFAM" id="SSF63748">
    <property type="entry name" value="Tudor/PWWP/MBT"/>
    <property type="match status" value="1"/>
</dbReference>
<reference evidence="3" key="1">
    <citation type="submission" date="2021-03" db="EMBL/GenBank/DDBJ databases">
        <authorList>
            <person name="Tagirdzhanova G."/>
        </authorList>
    </citation>
    <scope>NUCLEOTIDE SEQUENCE</scope>
</reference>
<name>A0A8H3ILP7_9LECA</name>
<dbReference type="InterPro" id="IPR000313">
    <property type="entry name" value="PWWP_dom"/>
</dbReference>
<dbReference type="Pfam" id="PF00855">
    <property type="entry name" value="PWWP"/>
    <property type="match status" value="1"/>
</dbReference>
<accession>A0A8H3ILP7</accession>
<protein>
    <recommendedName>
        <fullName evidence="2">PWWP domain-containing protein</fullName>
    </recommendedName>
</protein>
<feature type="compositionally biased region" description="Polar residues" evidence="1">
    <location>
        <begin position="86"/>
        <end position="100"/>
    </location>
</feature>
<keyword evidence="4" id="KW-1185">Reference proteome</keyword>
<feature type="region of interest" description="Disordered" evidence="1">
    <location>
        <begin position="281"/>
        <end position="401"/>
    </location>
</feature>
<feature type="compositionally biased region" description="Basic residues" evidence="1">
    <location>
        <begin position="127"/>
        <end position="136"/>
    </location>
</feature>
<feature type="domain" description="PWWP" evidence="2">
    <location>
        <begin position="144"/>
        <end position="228"/>
    </location>
</feature>
<evidence type="ECO:0000313" key="4">
    <source>
        <dbReference type="Proteomes" id="UP000664169"/>
    </source>
</evidence>
<dbReference type="Gene3D" id="2.30.30.140">
    <property type="match status" value="1"/>
</dbReference>
<comment type="caution">
    <text evidence="3">The sequence shown here is derived from an EMBL/GenBank/DDBJ whole genome shotgun (WGS) entry which is preliminary data.</text>
</comment>
<dbReference type="OrthoDB" id="62853at2759"/>
<feature type="compositionally biased region" description="Basic and acidic residues" evidence="1">
    <location>
        <begin position="551"/>
        <end position="575"/>
    </location>
</feature>
<dbReference type="EMBL" id="CAJPDQ010000046">
    <property type="protein sequence ID" value="CAF9932632.1"/>
    <property type="molecule type" value="Genomic_DNA"/>
</dbReference>
<dbReference type="Proteomes" id="UP000664169">
    <property type="component" value="Unassembled WGS sequence"/>
</dbReference>
<feature type="compositionally biased region" description="Basic and acidic residues" evidence="1">
    <location>
        <begin position="20"/>
        <end position="48"/>
    </location>
</feature>
<feature type="compositionally biased region" description="Low complexity" evidence="1">
    <location>
        <begin position="101"/>
        <end position="115"/>
    </location>
</feature>
<evidence type="ECO:0000259" key="2">
    <source>
        <dbReference type="SMART" id="SM00293"/>
    </source>
</evidence>
<sequence>MADVSPPPISEANSKPSENLTKEDGKENSVVEDTATKKEVSEESKSVTDGKNSGTITAEPIEGPSGAGTKETEDTGASMKAIAETAPTTAHESAVNGSTDPATPATAKKTNGSTSTKKKSSGVPEHKSKKLNKKKSKAEFHLDCQPGELFLARMKGHAPWPSIVCDEEILPESLLNSRPVTTALPDGTFKRPDYAPGGKRQGERTYPVMFLFTNEFAWLPNTDLTSITPEECKDVDEKGKSKSLIAAYGVAAEGHDLQYFKTMLADHQAALQEDIDLQNEKEAEKAAAKAAKAENKKARRKSVPAPQDGDDDEMGVDGEPSTEKAKSKKRKKTGDTEEDVEEKPAKTPKLKLNGPKTPSTDKKSAAKPKSTSKKAAPQKDSDEEMEDASAAEATPLSAAEIREKKDKEIRYYRHKLQRGLLSRPDIPDEEVAENASSYLGKLETYPALEGEIIRSTKIHKVLRAMIRLPVIPKDEVYQMKKRCSELLQKWHHILGNDSTVEASTENKDGETTAQPSTSAAPETAASEEKQSSTETSVKVNGTASTSAGNAKTEEPKTDDSLPAKTTEADKSDQPETAKAAEASEKSAEKPSEVTA</sequence>
<feature type="region of interest" description="Disordered" evidence="1">
    <location>
        <begin position="498"/>
        <end position="595"/>
    </location>
</feature>
<organism evidence="3 4">
    <name type="scientific">Gomphillus americanus</name>
    <dbReference type="NCBI Taxonomy" id="1940652"/>
    <lineage>
        <taxon>Eukaryota</taxon>
        <taxon>Fungi</taxon>
        <taxon>Dikarya</taxon>
        <taxon>Ascomycota</taxon>
        <taxon>Pezizomycotina</taxon>
        <taxon>Lecanoromycetes</taxon>
        <taxon>OSLEUM clade</taxon>
        <taxon>Ostropomycetidae</taxon>
        <taxon>Ostropales</taxon>
        <taxon>Graphidaceae</taxon>
        <taxon>Gomphilloideae</taxon>
        <taxon>Gomphillus</taxon>
    </lineage>
</organism>
<feature type="compositionally biased region" description="Polar residues" evidence="1">
    <location>
        <begin position="532"/>
        <end position="549"/>
    </location>
</feature>
<feature type="compositionally biased region" description="Basic and acidic residues" evidence="1">
    <location>
        <begin position="581"/>
        <end position="595"/>
    </location>
</feature>
<proteinExistence type="predicted"/>
<dbReference type="SMART" id="SM00293">
    <property type="entry name" value="PWWP"/>
    <property type="match status" value="1"/>
</dbReference>
<evidence type="ECO:0000313" key="3">
    <source>
        <dbReference type="EMBL" id="CAF9932632.1"/>
    </source>
</evidence>
<dbReference type="AlphaFoldDB" id="A0A8H3ILP7"/>
<feature type="compositionally biased region" description="Low complexity" evidence="1">
    <location>
        <begin position="511"/>
        <end position="524"/>
    </location>
</feature>
<gene>
    <name evidence="3" type="ORF">GOMPHAMPRED_006625</name>
</gene>